<accession>A0A6L9SDU2</accession>
<protein>
    <submittedName>
        <fullName evidence="2">Pilus assembly protein</fullName>
    </submittedName>
</protein>
<comment type="caution">
    <text evidence="2">The sequence shown here is derived from an EMBL/GenBank/DDBJ whole genome shotgun (WGS) entry which is preliminary data.</text>
</comment>
<keyword evidence="1" id="KW-0812">Transmembrane</keyword>
<keyword evidence="1" id="KW-0472">Membrane</keyword>
<organism evidence="2 3">
    <name type="scientific">Phytoactinopolyspora halotolerans</name>
    <dbReference type="NCBI Taxonomy" id="1981512"/>
    <lineage>
        <taxon>Bacteria</taxon>
        <taxon>Bacillati</taxon>
        <taxon>Actinomycetota</taxon>
        <taxon>Actinomycetes</taxon>
        <taxon>Jiangellales</taxon>
        <taxon>Jiangellaceae</taxon>
        <taxon>Phytoactinopolyspora</taxon>
    </lineage>
</organism>
<dbReference type="AlphaFoldDB" id="A0A6L9SDU2"/>
<evidence type="ECO:0000256" key="1">
    <source>
        <dbReference type="SAM" id="Phobius"/>
    </source>
</evidence>
<evidence type="ECO:0000313" key="2">
    <source>
        <dbReference type="EMBL" id="NEE03303.1"/>
    </source>
</evidence>
<proteinExistence type="predicted"/>
<evidence type="ECO:0000313" key="3">
    <source>
        <dbReference type="Proteomes" id="UP000475214"/>
    </source>
</evidence>
<keyword evidence="3" id="KW-1185">Reference proteome</keyword>
<dbReference type="EMBL" id="JAAGOA010000021">
    <property type="protein sequence ID" value="NEE03303.1"/>
    <property type="molecule type" value="Genomic_DNA"/>
</dbReference>
<name>A0A6L9SDU2_9ACTN</name>
<dbReference type="Proteomes" id="UP000475214">
    <property type="component" value="Unassembled WGS sequence"/>
</dbReference>
<reference evidence="2 3" key="1">
    <citation type="submission" date="2020-02" db="EMBL/GenBank/DDBJ databases">
        <authorList>
            <person name="Li X.-J."/>
            <person name="Han X.-M."/>
        </authorList>
    </citation>
    <scope>NUCLEOTIDE SEQUENCE [LARGE SCALE GENOMIC DNA]</scope>
    <source>
        <strain evidence="2 3">CCTCC AB 2017055</strain>
    </source>
</reference>
<sequence>MGRRKRRMRSERGGAIVEFHLLGLLLLVPLVYVLIAVLDVQRSSYGVTQAVREAGRMYVITGDESAARTAAAVALRDQGVEPGSVTLAFTCSTRPCLQPGSEITVTARTEVAMPLVPDVIAGTVNAHIPITAAHTAVVDRYRELP</sequence>
<keyword evidence="1" id="KW-1133">Transmembrane helix</keyword>
<gene>
    <name evidence="2" type="ORF">G1H10_24345</name>
</gene>
<feature type="transmembrane region" description="Helical" evidence="1">
    <location>
        <begin position="21"/>
        <end position="38"/>
    </location>
</feature>